<comment type="subunit">
    <text evidence="3">Homodimer.</text>
</comment>
<evidence type="ECO:0000313" key="13">
    <source>
        <dbReference type="Proteomes" id="UP001141933"/>
    </source>
</evidence>
<dbReference type="Pfam" id="PF18291">
    <property type="entry name" value="HU-HIG"/>
    <property type="match status" value="1"/>
</dbReference>
<evidence type="ECO:0000256" key="10">
    <source>
        <dbReference type="ARBA" id="ARBA00046140"/>
    </source>
</evidence>
<evidence type="ECO:0000256" key="9">
    <source>
        <dbReference type="ARBA" id="ARBA00033227"/>
    </source>
</evidence>
<evidence type="ECO:0000259" key="11">
    <source>
        <dbReference type="Pfam" id="PF18291"/>
    </source>
</evidence>
<comment type="caution">
    <text evidence="12">The sequence shown here is derived from an EMBL/GenBank/DDBJ whole genome shotgun (WGS) entry which is preliminary data.</text>
</comment>
<dbReference type="InterPro" id="IPR010992">
    <property type="entry name" value="IHF-like_DNA-bd_dom_sf"/>
</dbReference>
<dbReference type="GO" id="GO:0003677">
    <property type="term" value="F:DNA binding"/>
    <property type="evidence" value="ECO:0007669"/>
    <property type="project" value="UniProtKB-KW"/>
</dbReference>
<dbReference type="NCBIfam" id="TIGR01201">
    <property type="entry name" value="HU_rel"/>
    <property type="match status" value="1"/>
</dbReference>
<accession>A0ABT4PH00</accession>
<dbReference type="PANTHER" id="PTHR33175:SF13">
    <property type="entry name" value="HISTONE-LIKE PROTEIN"/>
    <property type="match status" value="1"/>
</dbReference>
<dbReference type="PANTHER" id="PTHR33175">
    <property type="entry name" value="DNA-BINDING PROTEIN HU"/>
    <property type="match status" value="1"/>
</dbReference>
<dbReference type="Gene3D" id="4.10.520.10">
    <property type="entry name" value="IHF-like DNA-binding proteins"/>
    <property type="match status" value="1"/>
</dbReference>
<dbReference type="Proteomes" id="UP001141933">
    <property type="component" value="Unassembled WGS sequence"/>
</dbReference>
<evidence type="ECO:0000256" key="4">
    <source>
        <dbReference type="ARBA" id="ARBA00016145"/>
    </source>
</evidence>
<dbReference type="RefSeq" id="WP_269877492.1">
    <property type="nucleotide sequence ID" value="NZ_JAPZVM010000003.1"/>
</dbReference>
<evidence type="ECO:0000256" key="3">
    <source>
        <dbReference type="ARBA" id="ARBA00011738"/>
    </source>
</evidence>
<protein>
    <recommendedName>
        <fullName evidence="4">Viral histone-like protein</fullName>
    </recommendedName>
    <alternativeName>
        <fullName evidence="9">DNA-binding protein pA104R</fullName>
    </alternativeName>
    <alternativeName>
        <fullName evidence="8">pA104R</fullName>
    </alternativeName>
</protein>
<evidence type="ECO:0000256" key="1">
    <source>
        <dbReference type="ARBA" id="ARBA00004328"/>
    </source>
</evidence>
<dbReference type="SUPFAM" id="SSF47729">
    <property type="entry name" value="IHF-like DNA-binding proteins"/>
    <property type="match status" value="1"/>
</dbReference>
<comment type="subcellular location">
    <subcellularLocation>
        <location evidence="1">Virion</location>
    </subcellularLocation>
</comment>
<evidence type="ECO:0000256" key="2">
    <source>
        <dbReference type="ARBA" id="ARBA00010529"/>
    </source>
</evidence>
<organism evidence="12 13">
    <name type="scientific">Phocaeicola acetigenes</name>
    <dbReference type="NCBI Taxonomy" id="3016083"/>
    <lineage>
        <taxon>Bacteria</taxon>
        <taxon>Pseudomonadati</taxon>
        <taxon>Bacteroidota</taxon>
        <taxon>Bacteroidia</taxon>
        <taxon>Bacteroidales</taxon>
        <taxon>Bacteroidaceae</taxon>
        <taxon>Phocaeicola</taxon>
    </lineage>
</organism>
<evidence type="ECO:0000256" key="6">
    <source>
        <dbReference type="ARBA" id="ARBA00022921"/>
    </source>
</evidence>
<proteinExistence type="inferred from homology"/>
<keyword evidence="5" id="KW-0235">DNA replication</keyword>
<evidence type="ECO:0000313" key="12">
    <source>
        <dbReference type="EMBL" id="MCZ8372329.1"/>
    </source>
</evidence>
<keyword evidence="13" id="KW-1185">Reference proteome</keyword>
<dbReference type="InterPro" id="IPR041607">
    <property type="entry name" value="HU-HIG"/>
</dbReference>
<evidence type="ECO:0000256" key="8">
    <source>
        <dbReference type="ARBA" id="ARBA00033120"/>
    </source>
</evidence>
<dbReference type="InterPro" id="IPR036388">
    <property type="entry name" value="WH-like_DNA-bd_sf"/>
</dbReference>
<dbReference type="InterPro" id="IPR005902">
    <property type="entry name" value="HU_DNA-bd_put"/>
</dbReference>
<dbReference type="EMBL" id="JAPZVM010000003">
    <property type="protein sequence ID" value="MCZ8372329.1"/>
    <property type="molecule type" value="Genomic_DNA"/>
</dbReference>
<gene>
    <name evidence="12" type="ORF">O6P32_06345</name>
</gene>
<evidence type="ECO:0000256" key="7">
    <source>
        <dbReference type="ARBA" id="ARBA00023125"/>
    </source>
</evidence>
<sequence>MAIKFEFYRTPVTAGTHKKRYYPKVIHSRCVDTEKLSQEIHKCCTLTVSDVRAVLIALSEQLASHLESGERVHLDGLGYFSVTLKAPEVSDPKTTRSTCVSVKTVRFRPDAELKELLEEAEIRRSDWRPHSQVWTDEEMEKRLADYFRSEPFLTRRKFQELFTLTRTTALRYIHRLIEEGKLRNAGTRAQPVYVEGKTSSTY</sequence>
<dbReference type="Gene3D" id="1.10.10.10">
    <property type="entry name" value="Winged helix-like DNA-binding domain superfamily/Winged helix DNA-binding domain"/>
    <property type="match status" value="1"/>
</dbReference>
<feature type="domain" description="HU" evidence="11">
    <location>
        <begin position="1"/>
        <end position="124"/>
    </location>
</feature>
<evidence type="ECO:0000256" key="5">
    <source>
        <dbReference type="ARBA" id="ARBA00022705"/>
    </source>
</evidence>
<dbReference type="InterPro" id="IPR000119">
    <property type="entry name" value="Hist_DNA-bd"/>
</dbReference>
<comment type="function">
    <text evidence="10">DNA-binding protein that plays a critical role in nucleoid compaction, genome replication and DNA replication and transcription. Binds to both ssDNA and dsDNA with a binding site covering about 15 nucleotides. Displays DNA-supercoiling activity only when associated with the viral DNA topoisomerase 2.</text>
</comment>
<keyword evidence="6" id="KW-0426">Late protein</keyword>
<reference evidence="12" key="1">
    <citation type="submission" date="2022-12" db="EMBL/GenBank/DDBJ databases">
        <title>Phocaeicola acetigenes sp. nov., isolated feces from a healthy human.</title>
        <authorList>
            <person name="Do H."/>
            <person name="Ha Y.B."/>
            <person name="Kim J.-S."/>
            <person name="Suh M.K."/>
            <person name="Kim H.S."/>
            <person name="Lee J.-S."/>
        </authorList>
    </citation>
    <scope>NUCLEOTIDE SEQUENCE</scope>
    <source>
        <strain evidence="12">KGMB11183</strain>
    </source>
</reference>
<name>A0ABT4PH00_9BACT</name>
<keyword evidence="7 12" id="KW-0238">DNA-binding</keyword>
<comment type="similarity">
    <text evidence="2">Belongs to the bacterial histone-like protein family.</text>
</comment>